<comment type="caution">
    <text evidence="1">The sequence shown here is derived from an EMBL/GenBank/DDBJ whole genome shotgun (WGS) entry which is preliminary data.</text>
</comment>
<evidence type="ECO:0000313" key="2">
    <source>
        <dbReference type="Proteomes" id="UP001558850"/>
    </source>
</evidence>
<gene>
    <name evidence="1" type="ORF">AB4Y32_16245</name>
</gene>
<reference evidence="1" key="1">
    <citation type="submission" date="2024-07" db="EMBL/GenBank/DDBJ databases">
        <title>A survey of Mimosa microsymbionts across Brazilian biomes reveals a high diversity of Paraburkholderia nodulating endemic species, but also that Cupriavidus is common as a symbiont of widespread species.</title>
        <authorList>
            <person name="Rouws L."/>
            <person name="Barauna A."/>
            <person name="Beukes C."/>
            <person name="Rouws J.R.C."/>
            <person name="De Faria S.M."/>
            <person name="Gross E."/>
            <person name="Bueno Dos Reis Junior F."/>
            <person name="Simon M.F."/>
            <person name="Maluk M."/>
            <person name="Odee D.W."/>
            <person name="Kenicer G."/>
            <person name="Young J.P.W."/>
            <person name="Reis V.M."/>
            <person name="Zilli J."/>
            <person name="James E.K."/>
        </authorList>
    </citation>
    <scope>NUCLEOTIDE SEQUENCE</scope>
    <source>
        <strain evidence="1">EG181B</strain>
    </source>
</reference>
<protein>
    <submittedName>
        <fullName evidence="1">Single-stranded DNA-binding protein</fullName>
    </submittedName>
</protein>
<proteinExistence type="predicted"/>
<dbReference type="Proteomes" id="UP001558850">
    <property type="component" value="Unassembled WGS sequence"/>
</dbReference>
<name>A0ACC6U112_9BURK</name>
<organism evidence="1 2">
    <name type="scientific">Paraburkholderia phymatum</name>
    <dbReference type="NCBI Taxonomy" id="148447"/>
    <lineage>
        <taxon>Bacteria</taxon>
        <taxon>Pseudomonadati</taxon>
        <taxon>Pseudomonadota</taxon>
        <taxon>Betaproteobacteria</taxon>
        <taxon>Burkholderiales</taxon>
        <taxon>Burkholderiaceae</taxon>
        <taxon>Paraburkholderia</taxon>
    </lineage>
</organism>
<evidence type="ECO:0000313" key="1">
    <source>
        <dbReference type="EMBL" id="MEX3933328.1"/>
    </source>
</evidence>
<keyword evidence="2" id="KW-1185">Reference proteome</keyword>
<accession>A0ACC6U112</accession>
<keyword evidence="1" id="KW-0238">DNA-binding</keyword>
<sequence>MIQIFGLARIGRDVEVRNTTGGDAVASVSLAFSYGRKGDDGKKPVQWVDGALWGKRAEALAPYLTKGTLVTVALEDAHIETFQKDGGGEGVKLAARITAIDLAGGGQQQAPAQQQPQQQQRPAARQQQRQAAPAGGGFEDMADDVPF</sequence>
<dbReference type="EMBL" id="JBFRCH010000007">
    <property type="protein sequence ID" value="MEX3933328.1"/>
    <property type="molecule type" value="Genomic_DNA"/>
</dbReference>